<accession>A0A2W2EJ59</accession>
<protein>
    <submittedName>
        <fullName evidence="2">Uncharacterized protein</fullName>
    </submittedName>
</protein>
<keyword evidence="3" id="KW-1185">Reference proteome</keyword>
<evidence type="ECO:0000313" key="3">
    <source>
        <dbReference type="Proteomes" id="UP000248544"/>
    </source>
</evidence>
<dbReference type="Proteomes" id="UP000248544">
    <property type="component" value="Unassembled WGS sequence"/>
</dbReference>
<proteinExistence type="predicted"/>
<dbReference type="EMBL" id="POUA01000545">
    <property type="protein sequence ID" value="PZG22701.1"/>
    <property type="molecule type" value="Genomic_DNA"/>
</dbReference>
<evidence type="ECO:0000313" key="2">
    <source>
        <dbReference type="EMBL" id="PZG22701.1"/>
    </source>
</evidence>
<name>A0A2W2EJ59_9ACTN</name>
<feature type="region of interest" description="Disordered" evidence="1">
    <location>
        <begin position="1"/>
        <end position="21"/>
    </location>
</feature>
<dbReference type="AlphaFoldDB" id="A0A2W2EJ59"/>
<organism evidence="2 3">
    <name type="scientific">Spongiactinospora gelatinilytica</name>
    <dbReference type="NCBI Taxonomy" id="2666298"/>
    <lineage>
        <taxon>Bacteria</taxon>
        <taxon>Bacillati</taxon>
        <taxon>Actinomycetota</taxon>
        <taxon>Actinomycetes</taxon>
        <taxon>Streptosporangiales</taxon>
        <taxon>Streptosporangiaceae</taxon>
        <taxon>Spongiactinospora</taxon>
    </lineage>
</organism>
<evidence type="ECO:0000256" key="1">
    <source>
        <dbReference type="SAM" id="MobiDB-lite"/>
    </source>
</evidence>
<gene>
    <name evidence="2" type="ORF">C1I98_36560</name>
</gene>
<reference evidence="2 3" key="1">
    <citation type="submission" date="2018-01" db="EMBL/GenBank/DDBJ databases">
        <title>Draft genome sequence of Sphaerisporangium sp. 7K107.</title>
        <authorList>
            <person name="Sahin N."/>
            <person name="Saygin H."/>
            <person name="Ay H."/>
        </authorList>
    </citation>
    <scope>NUCLEOTIDE SEQUENCE [LARGE SCALE GENOMIC DNA]</scope>
    <source>
        <strain evidence="2 3">7K107</strain>
    </source>
</reference>
<comment type="caution">
    <text evidence="2">The sequence shown here is derived from an EMBL/GenBank/DDBJ whole genome shotgun (WGS) entry which is preliminary data.</text>
</comment>
<sequence length="68" mass="7005">MLEAEVRGSAGAGSALTGEAARAGSAVITARMARPVVRHCRMVGKEGAPFGGERFVSVAATFRYHALS</sequence>